<evidence type="ECO:0000259" key="1">
    <source>
        <dbReference type="PROSITE" id="PS51186"/>
    </source>
</evidence>
<evidence type="ECO:0000313" key="2">
    <source>
        <dbReference type="EMBL" id="TXL57417.1"/>
    </source>
</evidence>
<dbReference type="InterPro" id="IPR016181">
    <property type="entry name" value="Acyl_CoA_acyltransferase"/>
</dbReference>
<reference evidence="2 3" key="1">
    <citation type="submission" date="2019-06" db="EMBL/GenBank/DDBJ databases">
        <title>Aeromicrobium sp. nov., isolated from a maize field.</title>
        <authorList>
            <person name="Lin S.-Y."/>
            <person name="Tsai C.-F."/>
            <person name="Young C.-C."/>
        </authorList>
    </citation>
    <scope>NUCLEOTIDE SEQUENCE [LARGE SCALE GENOMIC DNA]</scope>
    <source>
        <strain evidence="2 3">CC-CFT486</strain>
    </source>
</reference>
<dbReference type="Proteomes" id="UP000321571">
    <property type="component" value="Unassembled WGS sequence"/>
</dbReference>
<feature type="domain" description="N-acetyltransferase" evidence="1">
    <location>
        <begin position="2"/>
        <end position="160"/>
    </location>
</feature>
<dbReference type="OrthoDB" id="5125488at2"/>
<evidence type="ECO:0000313" key="3">
    <source>
        <dbReference type="Proteomes" id="UP000321571"/>
    </source>
</evidence>
<protein>
    <submittedName>
        <fullName evidence="2">GNAT family N-acetyltransferase</fullName>
    </submittedName>
</protein>
<proteinExistence type="predicted"/>
<accession>A0A5C8NCT5</accession>
<dbReference type="InterPro" id="IPR000182">
    <property type="entry name" value="GNAT_dom"/>
</dbReference>
<dbReference type="EMBL" id="VDUX01000007">
    <property type="protein sequence ID" value="TXL57417.1"/>
    <property type="molecule type" value="Genomic_DNA"/>
</dbReference>
<dbReference type="PANTHER" id="PTHR43792">
    <property type="entry name" value="GNAT FAMILY, PUTATIVE (AFU_ORTHOLOGUE AFUA_3G00765)-RELATED-RELATED"/>
    <property type="match status" value="1"/>
</dbReference>
<comment type="caution">
    <text evidence="2">The sequence shown here is derived from an EMBL/GenBank/DDBJ whole genome shotgun (WGS) entry which is preliminary data.</text>
</comment>
<name>A0A5C8NCT5_9ACTN</name>
<keyword evidence="3" id="KW-1185">Reference proteome</keyword>
<dbReference type="Pfam" id="PF13302">
    <property type="entry name" value="Acetyltransf_3"/>
    <property type="match status" value="1"/>
</dbReference>
<organism evidence="2 3">
    <name type="scientific">Aeromicrobium terrae</name>
    <dbReference type="NCBI Taxonomy" id="2498846"/>
    <lineage>
        <taxon>Bacteria</taxon>
        <taxon>Bacillati</taxon>
        <taxon>Actinomycetota</taxon>
        <taxon>Actinomycetes</taxon>
        <taxon>Propionibacteriales</taxon>
        <taxon>Nocardioidaceae</taxon>
        <taxon>Aeromicrobium</taxon>
    </lineage>
</organism>
<dbReference type="PROSITE" id="PS51186">
    <property type="entry name" value="GNAT"/>
    <property type="match status" value="1"/>
</dbReference>
<dbReference type="InterPro" id="IPR051531">
    <property type="entry name" value="N-acetyltransferase"/>
</dbReference>
<dbReference type="Gene3D" id="3.40.630.30">
    <property type="match status" value="1"/>
</dbReference>
<dbReference type="SUPFAM" id="SSF55729">
    <property type="entry name" value="Acyl-CoA N-acyltransferases (Nat)"/>
    <property type="match status" value="1"/>
</dbReference>
<dbReference type="AlphaFoldDB" id="A0A5C8NCT5"/>
<sequence>MYALRPLGPEHEQAVLAFELENRDYFRELIADRGDEYFEHYSQRHRALLIEQVAGVCAFHVLVDDDGSVVGRFNLYDLADGSAEVGYRVAASVAGSGVATSTALELCRIARDDHALTGLTAEVSDSNVASRRVLEKAGFVRVGSTEVDGQPASAFERALT</sequence>
<gene>
    <name evidence="2" type="ORF">FHP06_13630</name>
</gene>
<dbReference type="GO" id="GO:0016747">
    <property type="term" value="F:acyltransferase activity, transferring groups other than amino-acyl groups"/>
    <property type="evidence" value="ECO:0007669"/>
    <property type="project" value="InterPro"/>
</dbReference>
<dbReference type="RefSeq" id="WP_147687350.1">
    <property type="nucleotide sequence ID" value="NZ_VDUX01000007.1"/>
</dbReference>
<keyword evidence="2" id="KW-0808">Transferase</keyword>